<feature type="compositionally biased region" description="Polar residues" evidence="3">
    <location>
        <begin position="7"/>
        <end position="45"/>
    </location>
</feature>
<accession>A0A024FVP1</accession>
<dbReference type="InterPro" id="IPR036600">
    <property type="entry name" value="PAH_sf"/>
</dbReference>
<proteinExistence type="predicted"/>
<feature type="region of interest" description="Disordered" evidence="3">
    <location>
        <begin position="362"/>
        <end position="409"/>
    </location>
</feature>
<sequence length="809" mass="88607">MLMESIRSGTSVGATAMLSSSHSSTTPNPKSVETNAKQPENDTSSQTSYMEFLAIMKDYTNSNCNTKELVQRIHSLLEQNNHLSQVLVSKLTCTKNGCHTTKTSPRSCGIQQNTLNSSEITQSASRNVPALPSKCNANIRNARAQEQVWIDLQLQIDHSLDVLESTLNAQDNRSLQFASISNHRKDHISEVDAPYAPTPSSSLHSIPPTTSPFSEQSKSLRPSKRPREGVIDSFSFDSCPSDSTASDQIDSSLSAPMDEDDISVHTWSPKVAECPIRAPWNSSNTSKDTSDPLESIQSTYNRPIDTGSKDRLWTQECEDESMWGAVDEYPPDLLSCIDHSLLCDRENRFRLDWDVRNRSESHKKRRKRLLHTRDPRLSSSSDSESVCRSELKNGSSADLTPSASPTSPSRAIYHTINRFVAPEQRQCQSKANDESVEDWDSMDFSTFQNRRVSRILSSCWNRRKFSGPYKNRIKLVNIDVPGSRLAAAAASHGTLGGSLASSLLFGTQGHSNVEGVNNNMVPMLSGIGMSASVSCSVTSTLKGEKKLKKREERKRNMSLKIQETLCDLDTTFTEQDLDVKGLSSVFANSLGGATISKLALSKLETLPLPESSNLPQDLKELKRKIEATEIKVEGTKHRHRKGGPCPRCQVQNQLRAARRAYHKRAVAHKKLPQIAATIEALTQAAASSTAKANETHLKPEPVRLNGAALIESKKSSPVVSFGSIHALENASGRNATNLVVSVGSKAAEEIHPNKSFSADMKMCGGNPNFAKRNRPYCKTSSYSSASGGRSTPSSPTSPAPMHHLTVTSA</sequence>
<dbReference type="Pfam" id="PF02671">
    <property type="entry name" value="PAH"/>
    <property type="match status" value="1"/>
</dbReference>
<dbReference type="Gene3D" id="1.20.1160.11">
    <property type="entry name" value="Paired amphipathic helix"/>
    <property type="match status" value="1"/>
</dbReference>
<reference evidence="4 5" key="1">
    <citation type="submission" date="2012-05" db="EMBL/GenBank/DDBJ databases">
        <title>Recombination and specialization in a pathogen metapopulation.</title>
        <authorList>
            <person name="Gardiner A."/>
            <person name="Kemen E."/>
            <person name="Schultz-Larsen T."/>
            <person name="MacLean D."/>
            <person name="Van Oosterhout C."/>
            <person name="Jones J.D.G."/>
        </authorList>
    </citation>
    <scope>NUCLEOTIDE SEQUENCE [LARGE SCALE GENOMIC DNA]</scope>
    <source>
        <strain evidence="4 5">Ac Nc2</strain>
    </source>
</reference>
<dbReference type="SUPFAM" id="SSF47762">
    <property type="entry name" value="PAH2 domain"/>
    <property type="match status" value="1"/>
</dbReference>
<comment type="subcellular location">
    <subcellularLocation>
        <location evidence="1">Nucleus</location>
    </subcellularLocation>
</comment>
<dbReference type="GO" id="GO:0005634">
    <property type="term" value="C:nucleus"/>
    <property type="evidence" value="ECO:0007669"/>
    <property type="project" value="UniProtKB-SubCell"/>
</dbReference>
<feature type="compositionally biased region" description="Low complexity" evidence="3">
    <location>
        <begin position="780"/>
        <end position="800"/>
    </location>
</feature>
<feature type="compositionally biased region" description="Low complexity" evidence="3">
    <location>
        <begin position="395"/>
        <end position="409"/>
    </location>
</feature>
<evidence type="ECO:0000256" key="3">
    <source>
        <dbReference type="SAM" id="MobiDB-lite"/>
    </source>
</evidence>
<organism evidence="4 5">
    <name type="scientific">Albugo candida</name>
    <dbReference type="NCBI Taxonomy" id="65357"/>
    <lineage>
        <taxon>Eukaryota</taxon>
        <taxon>Sar</taxon>
        <taxon>Stramenopiles</taxon>
        <taxon>Oomycota</taxon>
        <taxon>Peronosporomycetes</taxon>
        <taxon>Albuginales</taxon>
        <taxon>Albuginaceae</taxon>
        <taxon>Albugo</taxon>
    </lineage>
</organism>
<feature type="region of interest" description="Disordered" evidence="3">
    <location>
        <begin position="278"/>
        <end position="307"/>
    </location>
</feature>
<feature type="compositionally biased region" description="Polar residues" evidence="3">
    <location>
        <begin position="244"/>
        <end position="254"/>
    </location>
</feature>
<feature type="region of interest" description="Disordered" evidence="3">
    <location>
        <begin position="767"/>
        <end position="809"/>
    </location>
</feature>
<dbReference type="EMBL" id="CAIX01000594">
    <property type="protein sequence ID" value="CCI11195.1"/>
    <property type="molecule type" value="Genomic_DNA"/>
</dbReference>
<dbReference type="GO" id="GO:0006355">
    <property type="term" value="P:regulation of DNA-templated transcription"/>
    <property type="evidence" value="ECO:0007669"/>
    <property type="project" value="InterPro"/>
</dbReference>
<name>A0A024FVP1_9STRA</name>
<protein>
    <submittedName>
        <fullName evidence="4">Uncharacterized protein</fullName>
    </submittedName>
</protein>
<dbReference type="InParanoid" id="A0A024FVP1"/>
<evidence type="ECO:0000256" key="2">
    <source>
        <dbReference type="ARBA" id="ARBA00023242"/>
    </source>
</evidence>
<keyword evidence="2" id="KW-0539">Nucleus</keyword>
<dbReference type="AlphaFoldDB" id="A0A024FVP1"/>
<evidence type="ECO:0000313" key="5">
    <source>
        <dbReference type="Proteomes" id="UP000053237"/>
    </source>
</evidence>
<feature type="compositionally biased region" description="Low complexity" evidence="3">
    <location>
        <begin position="232"/>
        <end position="243"/>
    </location>
</feature>
<dbReference type="Proteomes" id="UP000053237">
    <property type="component" value="Unassembled WGS sequence"/>
</dbReference>
<feature type="region of interest" description="Disordered" evidence="3">
    <location>
        <begin position="1"/>
        <end position="45"/>
    </location>
</feature>
<feature type="region of interest" description="Disordered" evidence="3">
    <location>
        <begin position="191"/>
        <end position="256"/>
    </location>
</feature>
<dbReference type="OrthoDB" id="71645at2759"/>
<evidence type="ECO:0000256" key="1">
    <source>
        <dbReference type="ARBA" id="ARBA00004123"/>
    </source>
</evidence>
<dbReference type="InterPro" id="IPR003822">
    <property type="entry name" value="PAH"/>
</dbReference>
<evidence type="ECO:0000313" key="4">
    <source>
        <dbReference type="EMBL" id="CCI11195.1"/>
    </source>
</evidence>
<comment type="caution">
    <text evidence="4">The sequence shown here is derived from an EMBL/GenBank/DDBJ whole genome shotgun (WGS) entry which is preliminary data.</text>
</comment>
<keyword evidence="5" id="KW-1185">Reference proteome</keyword>
<gene>
    <name evidence="4" type="ORF">BN9_125350</name>
</gene>
<feature type="compositionally biased region" description="Polar residues" evidence="3">
    <location>
        <begin position="198"/>
        <end position="220"/>
    </location>
</feature>